<dbReference type="InterPro" id="IPR036236">
    <property type="entry name" value="Znf_C2H2_sf"/>
</dbReference>
<accession>A0A914HSW7</accession>
<dbReference type="AlphaFoldDB" id="A0A914HSW7"/>
<feature type="region of interest" description="Disordered" evidence="2">
    <location>
        <begin position="42"/>
        <end position="111"/>
    </location>
</feature>
<feature type="domain" description="C2H2-type" evidence="3">
    <location>
        <begin position="18"/>
        <end position="40"/>
    </location>
</feature>
<organism evidence="4 5">
    <name type="scientific">Globodera rostochiensis</name>
    <name type="common">Golden nematode worm</name>
    <name type="synonym">Heterodera rostochiensis</name>
    <dbReference type="NCBI Taxonomy" id="31243"/>
    <lineage>
        <taxon>Eukaryota</taxon>
        <taxon>Metazoa</taxon>
        <taxon>Ecdysozoa</taxon>
        <taxon>Nematoda</taxon>
        <taxon>Chromadorea</taxon>
        <taxon>Rhabditida</taxon>
        <taxon>Tylenchina</taxon>
        <taxon>Tylenchomorpha</taxon>
        <taxon>Tylenchoidea</taxon>
        <taxon>Heteroderidae</taxon>
        <taxon>Heteroderinae</taxon>
        <taxon>Globodera</taxon>
    </lineage>
</organism>
<name>A0A914HSW7_GLORO</name>
<proteinExistence type="predicted"/>
<evidence type="ECO:0000259" key="3">
    <source>
        <dbReference type="PROSITE" id="PS50157"/>
    </source>
</evidence>
<reference evidence="5" key="1">
    <citation type="submission" date="2022-11" db="UniProtKB">
        <authorList>
            <consortium name="WormBaseParasite"/>
        </authorList>
    </citation>
    <scope>IDENTIFICATION</scope>
</reference>
<dbReference type="Gene3D" id="3.30.160.60">
    <property type="entry name" value="Classic Zinc Finger"/>
    <property type="match status" value="1"/>
</dbReference>
<dbReference type="PROSITE" id="PS50157">
    <property type="entry name" value="ZINC_FINGER_C2H2_2"/>
    <property type="match status" value="1"/>
</dbReference>
<sequence length="197" mass="21442">MTAFDLNLHMGTHTGFTYDCKDCGKCFPCRKTLAEHNRSHRMILSGGGGSASPEPPKKAKTNGGMLTISQDRENSPDFGGPNGDSGNEKRRLRVAKRGEKSRRNATLVAVESTAASPPSALPLVSSASSSWPSLQRTRCCCPVSPLRCVAPMVGLLALPTPPKNIPMRQHRPTNPGGMTMCRRERRKRMGRGARQMR</sequence>
<evidence type="ECO:0000256" key="1">
    <source>
        <dbReference type="PROSITE-ProRule" id="PRU00042"/>
    </source>
</evidence>
<dbReference type="SUPFAM" id="SSF57667">
    <property type="entry name" value="beta-beta-alpha zinc fingers"/>
    <property type="match status" value="1"/>
</dbReference>
<evidence type="ECO:0000256" key="2">
    <source>
        <dbReference type="SAM" id="MobiDB-lite"/>
    </source>
</evidence>
<dbReference type="PROSITE" id="PS00028">
    <property type="entry name" value="ZINC_FINGER_C2H2_1"/>
    <property type="match status" value="1"/>
</dbReference>
<dbReference type="WBParaSite" id="Gr19_v10_g4173.t1">
    <property type="protein sequence ID" value="Gr19_v10_g4173.t1"/>
    <property type="gene ID" value="Gr19_v10_g4173"/>
</dbReference>
<feature type="region of interest" description="Disordered" evidence="2">
    <location>
        <begin position="161"/>
        <end position="180"/>
    </location>
</feature>
<dbReference type="InterPro" id="IPR013087">
    <property type="entry name" value="Znf_C2H2_type"/>
</dbReference>
<keyword evidence="4" id="KW-1185">Reference proteome</keyword>
<keyword evidence="1" id="KW-0862">Zinc</keyword>
<dbReference type="GO" id="GO:0008270">
    <property type="term" value="F:zinc ion binding"/>
    <property type="evidence" value="ECO:0007669"/>
    <property type="project" value="UniProtKB-KW"/>
</dbReference>
<evidence type="ECO:0000313" key="4">
    <source>
        <dbReference type="Proteomes" id="UP000887572"/>
    </source>
</evidence>
<dbReference type="Proteomes" id="UP000887572">
    <property type="component" value="Unplaced"/>
</dbReference>
<evidence type="ECO:0000313" key="5">
    <source>
        <dbReference type="WBParaSite" id="Gr19_v10_g4173.t1"/>
    </source>
</evidence>
<keyword evidence="1" id="KW-0863">Zinc-finger</keyword>
<protein>
    <submittedName>
        <fullName evidence="5">C2H2-type domain-containing protein</fullName>
    </submittedName>
</protein>
<keyword evidence="1" id="KW-0479">Metal-binding</keyword>